<name>A0A918NYP2_9ACTN</name>
<evidence type="ECO:0000256" key="2">
    <source>
        <dbReference type="SAM" id="MobiDB-lite"/>
    </source>
</evidence>
<comment type="caution">
    <text evidence="3">The sequence shown here is derived from an EMBL/GenBank/DDBJ whole genome shotgun (WGS) entry which is preliminary data.</text>
</comment>
<feature type="compositionally biased region" description="Polar residues" evidence="2">
    <location>
        <begin position="113"/>
        <end position="126"/>
    </location>
</feature>
<dbReference type="InterPro" id="IPR036390">
    <property type="entry name" value="WH_DNA-bd_sf"/>
</dbReference>
<organism evidence="3 4">
    <name type="scientific">Streptomyces minutiscleroticus</name>
    <dbReference type="NCBI Taxonomy" id="68238"/>
    <lineage>
        <taxon>Bacteria</taxon>
        <taxon>Bacillati</taxon>
        <taxon>Actinomycetota</taxon>
        <taxon>Actinomycetes</taxon>
        <taxon>Kitasatosporales</taxon>
        <taxon>Streptomycetaceae</taxon>
        <taxon>Streptomyces</taxon>
    </lineage>
</organism>
<proteinExistence type="predicted"/>
<evidence type="ECO:0008006" key="5">
    <source>
        <dbReference type="Google" id="ProtNLM"/>
    </source>
</evidence>
<gene>
    <name evidence="3" type="ORF">GCM10010358_69150</name>
</gene>
<protein>
    <recommendedName>
        <fullName evidence="5">Regulatory protein</fullName>
    </recommendedName>
</protein>
<dbReference type="Gene3D" id="1.10.10.10">
    <property type="entry name" value="Winged helix-like DNA-binding domain superfamily/Winged helix DNA-binding domain"/>
    <property type="match status" value="1"/>
</dbReference>
<dbReference type="InterPro" id="IPR036388">
    <property type="entry name" value="WH-like_DNA-bd_sf"/>
</dbReference>
<feature type="region of interest" description="Disordered" evidence="2">
    <location>
        <begin position="65"/>
        <end position="126"/>
    </location>
</feature>
<reference evidence="3" key="2">
    <citation type="submission" date="2020-09" db="EMBL/GenBank/DDBJ databases">
        <authorList>
            <person name="Sun Q."/>
            <person name="Ohkuma M."/>
        </authorList>
    </citation>
    <scope>NUCLEOTIDE SEQUENCE</scope>
    <source>
        <strain evidence="3">JCM 4790</strain>
    </source>
</reference>
<dbReference type="AlphaFoldDB" id="A0A918NYP2"/>
<accession>A0A918NYP2</accession>
<feature type="coiled-coil region" evidence="1">
    <location>
        <begin position="22"/>
        <end position="49"/>
    </location>
</feature>
<evidence type="ECO:0000313" key="4">
    <source>
        <dbReference type="Proteomes" id="UP000619244"/>
    </source>
</evidence>
<keyword evidence="4" id="KW-1185">Reference proteome</keyword>
<evidence type="ECO:0000313" key="3">
    <source>
        <dbReference type="EMBL" id="GGY05932.1"/>
    </source>
</evidence>
<keyword evidence="1" id="KW-0175">Coiled coil</keyword>
<dbReference type="SUPFAM" id="SSF46785">
    <property type="entry name" value="Winged helix' DNA-binding domain"/>
    <property type="match status" value="1"/>
</dbReference>
<dbReference type="EMBL" id="BMVU01000057">
    <property type="protein sequence ID" value="GGY05932.1"/>
    <property type="molecule type" value="Genomic_DNA"/>
</dbReference>
<reference evidence="3" key="1">
    <citation type="journal article" date="2014" name="Int. J. Syst. Evol. Microbiol.">
        <title>Complete genome sequence of Corynebacterium casei LMG S-19264T (=DSM 44701T), isolated from a smear-ripened cheese.</title>
        <authorList>
            <consortium name="US DOE Joint Genome Institute (JGI-PGF)"/>
            <person name="Walter F."/>
            <person name="Albersmeier A."/>
            <person name="Kalinowski J."/>
            <person name="Ruckert C."/>
        </authorList>
    </citation>
    <scope>NUCLEOTIDE SEQUENCE</scope>
    <source>
        <strain evidence="3">JCM 4790</strain>
    </source>
</reference>
<dbReference type="Proteomes" id="UP000619244">
    <property type="component" value="Unassembled WGS sequence"/>
</dbReference>
<evidence type="ECO:0000256" key="1">
    <source>
        <dbReference type="SAM" id="Coils"/>
    </source>
</evidence>
<sequence>MPVNTATTGLPGEYLARVNTDLEDNAREQERVTAEIAALQERLTALQHERSVLVNVQQALGVTAPVTPASPSRDTAPVPGRRTAVSSEPGEQAGQDRTAVENGKPVKKKVSRKTSASATAPRASQPTLVELARLHLAEHKEPRSAAEITAALAQAHPDRGIKATVVRTTLEGLVARSRVQRTRQGRSVFYSIHEA</sequence>